<sequence>MHPLSTYFITALLLLLTTSHLPTIFTHAQSDTQLDDAPVGECTTACMTTHPTISHCTGDETTTLALERCRCASYKVSNDPQVGCVQQCPWEEQQAYARSLPALCGTTLFLWIDMKTGPRPGRENTLAAAGLPEMAVANTRGSVTSDAAGVVVRRTDRLGTVGYLAVGLMVVVGGMAMAD</sequence>
<dbReference type="AlphaFoldDB" id="W9YM35"/>
<evidence type="ECO:0008006" key="5">
    <source>
        <dbReference type="Google" id="ProtNLM"/>
    </source>
</evidence>
<evidence type="ECO:0000313" key="4">
    <source>
        <dbReference type="Proteomes" id="UP000019484"/>
    </source>
</evidence>
<feature type="chain" id="PRO_5004934607" description="Extracellular membrane protein CFEM domain-containing protein" evidence="2">
    <location>
        <begin position="29"/>
        <end position="179"/>
    </location>
</feature>
<proteinExistence type="predicted"/>
<feature type="transmembrane region" description="Helical" evidence="1">
    <location>
        <begin position="161"/>
        <end position="178"/>
    </location>
</feature>
<reference evidence="3 4" key="1">
    <citation type="submission" date="2013-03" db="EMBL/GenBank/DDBJ databases">
        <title>The Genome Sequence of Capronia coronata CBS 617.96.</title>
        <authorList>
            <consortium name="The Broad Institute Genomics Platform"/>
            <person name="Cuomo C."/>
            <person name="de Hoog S."/>
            <person name="Gorbushina A."/>
            <person name="Walker B."/>
            <person name="Young S.K."/>
            <person name="Zeng Q."/>
            <person name="Gargeya S."/>
            <person name="Fitzgerald M."/>
            <person name="Haas B."/>
            <person name="Abouelleil A."/>
            <person name="Allen A.W."/>
            <person name="Alvarado L."/>
            <person name="Arachchi H.M."/>
            <person name="Berlin A.M."/>
            <person name="Chapman S.B."/>
            <person name="Gainer-Dewar J."/>
            <person name="Goldberg J."/>
            <person name="Griggs A."/>
            <person name="Gujja S."/>
            <person name="Hansen M."/>
            <person name="Howarth C."/>
            <person name="Imamovic A."/>
            <person name="Ireland A."/>
            <person name="Larimer J."/>
            <person name="McCowan C."/>
            <person name="Murphy C."/>
            <person name="Pearson M."/>
            <person name="Poon T.W."/>
            <person name="Priest M."/>
            <person name="Roberts A."/>
            <person name="Saif S."/>
            <person name="Shea T."/>
            <person name="Sisk P."/>
            <person name="Sykes S."/>
            <person name="Wortman J."/>
            <person name="Nusbaum C."/>
            <person name="Birren B."/>
        </authorList>
    </citation>
    <scope>NUCLEOTIDE SEQUENCE [LARGE SCALE GENOMIC DNA]</scope>
    <source>
        <strain evidence="3 4">CBS 617.96</strain>
    </source>
</reference>
<comment type="caution">
    <text evidence="3">The sequence shown here is derived from an EMBL/GenBank/DDBJ whole genome shotgun (WGS) entry which is preliminary data.</text>
</comment>
<evidence type="ECO:0000256" key="1">
    <source>
        <dbReference type="SAM" id="Phobius"/>
    </source>
</evidence>
<keyword evidence="2" id="KW-0732">Signal</keyword>
<dbReference type="Proteomes" id="UP000019484">
    <property type="component" value="Unassembled WGS sequence"/>
</dbReference>
<dbReference type="EMBL" id="AMWN01000003">
    <property type="protein sequence ID" value="EXJ90301.1"/>
    <property type="molecule type" value="Genomic_DNA"/>
</dbReference>
<keyword evidence="4" id="KW-1185">Reference proteome</keyword>
<name>W9YM35_9EURO</name>
<dbReference type="GeneID" id="19158294"/>
<feature type="signal peptide" evidence="2">
    <location>
        <begin position="1"/>
        <end position="28"/>
    </location>
</feature>
<keyword evidence="1" id="KW-0472">Membrane</keyword>
<dbReference type="OrthoDB" id="3562634at2759"/>
<evidence type="ECO:0000313" key="3">
    <source>
        <dbReference type="EMBL" id="EXJ90301.1"/>
    </source>
</evidence>
<protein>
    <recommendedName>
        <fullName evidence="5">Extracellular membrane protein CFEM domain-containing protein</fullName>
    </recommendedName>
</protein>
<accession>W9YM35</accession>
<evidence type="ECO:0000256" key="2">
    <source>
        <dbReference type="SAM" id="SignalP"/>
    </source>
</evidence>
<keyword evidence="1" id="KW-1133">Transmembrane helix</keyword>
<dbReference type="HOGENOM" id="CLU_114602_1_0_1"/>
<organism evidence="3 4">
    <name type="scientific">Capronia coronata CBS 617.96</name>
    <dbReference type="NCBI Taxonomy" id="1182541"/>
    <lineage>
        <taxon>Eukaryota</taxon>
        <taxon>Fungi</taxon>
        <taxon>Dikarya</taxon>
        <taxon>Ascomycota</taxon>
        <taxon>Pezizomycotina</taxon>
        <taxon>Eurotiomycetes</taxon>
        <taxon>Chaetothyriomycetidae</taxon>
        <taxon>Chaetothyriales</taxon>
        <taxon>Herpotrichiellaceae</taxon>
        <taxon>Capronia</taxon>
    </lineage>
</organism>
<keyword evidence="1" id="KW-0812">Transmembrane</keyword>
<gene>
    <name evidence="3" type="ORF">A1O1_03400</name>
</gene>
<dbReference type="RefSeq" id="XP_007722495.1">
    <property type="nucleotide sequence ID" value="XM_007724305.1"/>
</dbReference>